<feature type="domain" description="Methyl-accepting transducer" evidence="6">
    <location>
        <begin position="51"/>
        <end position="298"/>
    </location>
</feature>
<evidence type="ECO:0000256" key="2">
    <source>
        <dbReference type="ARBA" id="ARBA00023224"/>
    </source>
</evidence>
<accession>A0AA94EFF9</accession>
<protein>
    <submittedName>
        <fullName evidence="7">Methyl-accepting chemotaxis protein</fullName>
    </submittedName>
</protein>
<dbReference type="GO" id="GO:0004888">
    <property type="term" value="F:transmembrane signaling receptor activity"/>
    <property type="evidence" value="ECO:0007669"/>
    <property type="project" value="InterPro"/>
</dbReference>
<dbReference type="GO" id="GO:0007165">
    <property type="term" value="P:signal transduction"/>
    <property type="evidence" value="ECO:0007669"/>
    <property type="project" value="UniProtKB-KW"/>
</dbReference>
<comment type="subcellular location">
    <subcellularLocation>
        <location evidence="1">Membrane</location>
    </subcellularLocation>
</comment>
<comment type="similarity">
    <text evidence="3">Belongs to the methyl-accepting chemotaxis (MCP) protein family.</text>
</comment>
<dbReference type="GO" id="GO:0006935">
    <property type="term" value="P:chemotaxis"/>
    <property type="evidence" value="ECO:0007669"/>
    <property type="project" value="InterPro"/>
</dbReference>
<dbReference type="EMBL" id="PIPS01000003">
    <property type="protein sequence ID" value="RUO42637.1"/>
    <property type="molecule type" value="Genomic_DNA"/>
</dbReference>
<dbReference type="Pfam" id="PF00015">
    <property type="entry name" value="MCPsignal"/>
    <property type="match status" value="1"/>
</dbReference>
<dbReference type="InterPro" id="IPR004089">
    <property type="entry name" value="MCPsignal_dom"/>
</dbReference>
<dbReference type="GO" id="GO:0016020">
    <property type="term" value="C:membrane"/>
    <property type="evidence" value="ECO:0007669"/>
    <property type="project" value="UniProtKB-SubCell"/>
</dbReference>
<dbReference type="PANTHER" id="PTHR32089:SF112">
    <property type="entry name" value="LYSOZYME-LIKE PROTEIN-RELATED"/>
    <property type="match status" value="1"/>
</dbReference>
<comment type="caution">
    <text evidence="7">The sequence shown here is derived from an EMBL/GenBank/DDBJ whole genome shotgun (WGS) entry which is preliminary data.</text>
</comment>
<dbReference type="PROSITE" id="PS50111">
    <property type="entry name" value="CHEMOTAXIS_TRANSDUC_2"/>
    <property type="match status" value="1"/>
</dbReference>
<keyword evidence="5" id="KW-0175">Coiled coil</keyword>
<dbReference type="SUPFAM" id="SSF58104">
    <property type="entry name" value="Methyl-accepting chemotaxis protein (MCP) signaling domain"/>
    <property type="match status" value="1"/>
</dbReference>
<organism evidence="7 8">
    <name type="scientific">Idiomarina aquatica</name>
    <dbReference type="NCBI Taxonomy" id="1327752"/>
    <lineage>
        <taxon>Bacteria</taxon>
        <taxon>Pseudomonadati</taxon>
        <taxon>Pseudomonadota</taxon>
        <taxon>Gammaproteobacteria</taxon>
        <taxon>Alteromonadales</taxon>
        <taxon>Idiomarinaceae</taxon>
        <taxon>Idiomarina</taxon>
    </lineage>
</organism>
<keyword evidence="2 4" id="KW-0807">Transducer</keyword>
<keyword evidence="8" id="KW-1185">Reference proteome</keyword>
<dbReference type="PRINTS" id="PR00260">
    <property type="entry name" value="CHEMTRNSDUCR"/>
</dbReference>
<evidence type="ECO:0000259" key="6">
    <source>
        <dbReference type="PROSITE" id="PS50111"/>
    </source>
</evidence>
<dbReference type="SMART" id="SM00283">
    <property type="entry name" value="MA"/>
    <property type="match status" value="1"/>
</dbReference>
<evidence type="ECO:0000313" key="8">
    <source>
        <dbReference type="Proteomes" id="UP000286680"/>
    </source>
</evidence>
<dbReference type="Gene3D" id="1.10.287.950">
    <property type="entry name" value="Methyl-accepting chemotaxis protein"/>
    <property type="match status" value="1"/>
</dbReference>
<dbReference type="InterPro" id="IPR004090">
    <property type="entry name" value="Chemotax_Me-accpt_rcpt"/>
</dbReference>
<evidence type="ECO:0000256" key="5">
    <source>
        <dbReference type="SAM" id="Coils"/>
    </source>
</evidence>
<dbReference type="AlphaFoldDB" id="A0AA94EFF9"/>
<name>A0AA94EFF9_9GAMM</name>
<feature type="coiled-coil region" evidence="5">
    <location>
        <begin position="280"/>
        <end position="317"/>
    </location>
</feature>
<evidence type="ECO:0000256" key="3">
    <source>
        <dbReference type="ARBA" id="ARBA00029447"/>
    </source>
</evidence>
<reference evidence="8" key="1">
    <citation type="journal article" date="2018" name="Front. Microbiol.">
        <title>Genome-Based Analysis Reveals the Taxonomy and Diversity of the Family Idiomarinaceae.</title>
        <authorList>
            <person name="Liu Y."/>
            <person name="Lai Q."/>
            <person name="Shao Z."/>
        </authorList>
    </citation>
    <scope>NUCLEOTIDE SEQUENCE [LARGE SCALE GENOMIC DNA]</scope>
    <source>
        <strain evidence="8">SN-14</strain>
    </source>
</reference>
<evidence type="ECO:0000256" key="4">
    <source>
        <dbReference type="PROSITE-ProRule" id="PRU00284"/>
    </source>
</evidence>
<gene>
    <name evidence="7" type="ORF">CWE23_10280</name>
</gene>
<dbReference type="PANTHER" id="PTHR32089">
    <property type="entry name" value="METHYL-ACCEPTING CHEMOTAXIS PROTEIN MCPB"/>
    <property type="match status" value="1"/>
</dbReference>
<proteinExistence type="inferred from homology"/>
<evidence type="ECO:0000313" key="7">
    <source>
        <dbReference type="EMBL" id="RUO42637.1"/>
    </source>
</evidence>
<dbReference type="Proteomes" id="UP000286680">
    <property type="component" value="Unassembled WGS sequence"/>
</dbReference>
<sequence>MVTVVLLPLLFLVVGWTSFWCARKTSSIPMTTATEPALDEQTATLQHVTENAGSNAIATAELSYAISDLNRVIGATIQRLESTAEDSDKVKQQAAEIKVTTEDVAANTEQTKSISEQGKVAIDQLVAGIARIVEQNRAAADTLNQLQTTADEIVKVTDVIDGIADQTNLLALNASIESARAGEHGRGFAVVADEVRQLAGRTSKATIEVTDLVGSIRERIAHAVSSIHTLSDDVDEQAQSSNGLSEQLQTLAQQSANVAEQVERMAELSVNNQQLMDTNAQDIRQTLDDLSARKDKLAQVELKSKQLEQQSEQLFALLVSDTDATEHGEIYRLARDTADAIASRLEAAVEQHEISLDDLFDRRYQPVKGVVPEKFDTRATQFLDAVLPKLQEPLLEKNPDIVYAIATDPNGYVARHNDRFNQPLTGDAQRDLVGNRSRRLFNDATGSRCGAHTEKLLLQTYKRDTGEVMHDLSVPIWVKGKHWGGFRVGYRPA</sequence>
<evidence type="ECO:0000256" key="1">
    <source>
        <dbReference type="ARBA" id="ARBA00004370"/>
    </source>
</evidence>